<dbReference type="InterPro" id="IPR027417">
    <property type="entry name" value="P-loop_NTPase"/>
</dbReference>
<dbReference type="Proteomes" id="UP001194469">
    <property type="component" value="Unassembled WGS sequence"/>
</dbReference>
<reference evidence="2 3" key="1">
    <citation type="submission" date="2019-08" db="EMBL/GenBank/DDBJ databases">
        <authorList>
            <person name="Luo N."/>
        </authorList>
    </citation>
    <scope>NUCLEOTIDE SEQUENCE [LARGE SCALE GENOMIC DNA]</scope>
    <source>
        <strain evidence="2 3">NCIMB 9442</strain>
    </source>
</reference>
<feature type="region of interest" description="Disordered" evidence="1">
    <location>
        <begin position="969"/>
        <end position="992"/>
    </location>
</feature>
<accession>A0ABS0J1X9</accession>
<evidence type="ECO:0000256" key="1">
    <source>
        <dbReference type="SAM" id="MobiDB-lite"/>
    </source>
</evidence>
<keyword evidence="3" id="KW-1185">Reference proteome</keyword>
<dbReference type="EMBL" id="VRYY01000111">
    <property type="protein sequence ID" value="MBG3876431.1"/>
    <property type="molecule type" value="Genomic_DNA"/>
</dbReference>
<evidence type="ECO:0000313" key="2">
    <source>
        <dbReference type="EMBL" id="MBG3876431.1"/>
    </source>
</evidence>
<sequence>MSEFQGARGSNTGDDFHELWATRQAIRLLGNEEKLEAVTVEGLPWEDEITAAGNVWAGVDCALYYGGICAATAERVVIAQLKYSAASPSAPWTIARLVSGQHRNKSVLFRLALAWKSMAALRQSLPIPEVALVTNQPINDDLFTALIRVAEGIDVPKEKPGTTSAPELRLAYASGLTTAEFQDFAASLRFEGKAGSRFAIEEQILRAIGEWTAHDIQHSVVGLRQFVRDRMRPEFAGERITRESVMLHLGASEMTAIYPCPSEIVLVDNPVSRASVCDAADRLLQGAQHVCLHGQGGVGKTTALQEIRSLLPPGSVMITYDCYGGGRYMDPSALRHRSVDAFLQLTNELATQLRLPLLLSRRSGLDYSRQFATRLCHAAAAMSVQDPGALIVIAVDAADNSVAAAEARVPVEASFVHDFVRLLERAPQNVRLVITARTGKLRQLAIPPWYQTVQIEPFTRSETGESVACVWDAPEDWVEDFHHLSRGVPRVQKYAFQVGDAQPSGALDRLRPTGKSLDDVFHEQFREALAKSGSQAEVERLCAGLVALPRPVPLSALAAVLQIPEERLADVCVDLAPGIQLHTGTVSFADEDFEHFVRNKGGEYLHEVRATAADWFLSYSSEDNYAAHNVAMALFLAGRGADLLDLVERDPSPAAIKEPVLRREAELQRLRLAIKVCREAGDVVRAIRFILIGAEGLRTETALKDILAGNPDLTVRFAYETTRRLILSNPERIEAHGSLLFQRLSVDAERDDAISVREGRRLLRAWMQARSDHYRSDAGNVLRHAWEISTSDIASQVESTLRLSGAASAMEDLSSWRPRKIMFDVALSLPIRLAIQGNAKFLRALLDEEKLGPIGKLLITLPLILAGQPIDIAVLETGLRALSRRKLRVAHFFKGYGGQPSPHGQVLDAALMTCELLTSQGAADELVDTILDDFLAPELRRIDRRHEHESDRLDLLLRAYTLREARSGRNPDSAKLFAPRPSSDGEEPQRRLKSYEEHRDQNLMELVRTNFDVYRTVACALVDHTSPSELETQIRQAADLVARNEWRISQRYGSWGGRACAARALLVLFGVGYNAQLLKEVATEVYGRWCRGNEVPDAQLVTRLSLQKALHSDLVSELGKGAEQTCGMRIGADEKSKALIGYARLLLPISPDDAEAVFTSAVRAASELDYEAMAQLRLLDMLVTRGNGYFDDARGTARQVSEVITDAAIRLDGHEDFPWQEAISALTRLDVALALGNIARWDDEALVALSETLPSLLKTGLRTSLISPAQAAALNLFLHDDSVMQEALATAVSSQAPLLGSLAEEAAYDALVRHRQITDGTLIRLVRERGIRGRWTNALDEQDRFLSALPKKLPQDYPRASARAPSAQINHSWTAELLIDVERFREAVGCALEVAGETKAYTPLSDILRSAREAVLPRDRVNHLAVLGALNALTVTNEAVDALLSAIELWWDSPAVKAWCKVSLPEIIVARLPEFARYIHYRDEALSKALGCTQLQGLEISQIILRGIEAHVDSLSPNAIFALVGMAGVALVPEQAAELATWYATRLAGRVARDDRDQTAPIEQLPVNIEEAFARFIFAYLGDFDVRMRWRAAHAIRRLARLDDVSSLGALVHQYTRREEFVFRGKDVAFYWLSARLWFAIAWDRLALETPKICGCASSLLLSTALDENFPHLLVRAFARDACLKLHAAGALHLTGEVKERLSRVNKSSLPRQVKNPHGHRYFSRSDKEHRFRFDEMDTLPYWYQPMLRAFANLAGERFLNEAERWIVDVWGYGRDASGIRKERRRGRFGEHDWGLSSNRHGNIPTLERFNNHLEWHGMWCAAGELLKTEPLSECDRDDWDSLHARIERAMVTEPPLWSADILSPVPRVLANWAANSDGLFEWVEGVTEADHRAELLPEDMPDYMIVGGELERRARDRIEIIRIASALVTPEGGGSLLRALQTMDDPWSYKLPDEDEDHEIDEAPYRLLGWLLKSYRDAACDEKDPFRGYASLINASPGRRVVKAMGLRRDPTWQAQWLGSSDQSPMFIYQVWGDREKDDERVSLEFAAAGWRLLAHKQQVQKYLRQEGLDIIAEVEVLRSGRKYREYTGEENEQQDAEGRFDRLYRFQGRGTLEVVEGCVGTWSGDSSAA</sequence>
<proteinExistence type="predicted"/>
<protein>
    <recommendedName>
        <fullName evidence="4">NACHT domain-containing protein</fullName>
    </recommendedName>
</protein>
<evidence type="ECO:0000313" key="3">
    <source>
        <dbReference type="Proteomes" id="UP001194469"/>
    </source>
</evidence>
<comment type="caution">
    <text evidence="2">The sequence shown here is derived from an EMBL/GenBank/DDBJ whole genome shotgun (WGS) entry which is preliminary data.</text>
</comment>
<dbReference type="SUPFAM" id="SSF52540">
    <property type="entry name" value="P-loop containing nucleoside triphosphate hydrolases"/>
    <property type="match status" value="1"/>
</dbReference>
<evidence type="ECO:0008006" key="4">
    <source>
        <dbReference type="Google" id="ProtNLM"/>
    </source>
</evidence>
<dbReference type="RefSeq" id="WP_196608579.1">
    <property type="nucleotide sequence ID" value="NZ_VRYY01000111.1"/>
</dbReference>
<organism evidence="2 3">
    <name type="scientific">Nitratidesulfovibrio oxamicus</name>
    <dbReference type="NCBI Taxonomy" id="32016"/>
    <lineage>
        <taxon>Bacteria</taxon>
        <taxon>Pseudomonadati</taxon>
        <taxon>Thermodesulfobacteriota</taxon>
        <taxon>Desulfovibrionia</taxon>
        <taxon>Desulfovibrionales</taxon>
        <taxon>Desulfovibrionaceae</taxon>
        <taxon>Nitratidesulfovibrio</taxon>
    </lineage>
</organism>
<gene>
    <name evidence="2" type="ORF">FVW20_05155</name>
</gene>
<name>A0ABS0J1X9_9BACT</name>